<feature type="chain" id="PRO_5018022628" description="Peptidase" evidence="1">
    <location>
        <begin position="31"/>
        <end position="236"/>
    </location>
</feature>
<dbReference type="Proteomes" id="UP000235916">
    <property type="component" value="Unassembled WGS sequence"/>
</dbReference>
<feature type="signal peptide" evidence="1">
    <location>
        <begin position="1"/>
        <end position="30"/>
    </location>
</feature>
<protein>
    <recommendedName>
        <fullName evidence="4">Peptidase</fullName>
    </recommendedName>
</protein>
<evidence type="ECO:0000256" key="1">
    <source>
        <dbReference type="SAM" id="SignalP"/>
    </source>
</evidence>
<dbReference type="OrthoDB" id="8903812at2"/>
<proteinExistence type="predicted"/>
<evidence type="ECO:0000313" key="2">
    <source>
        <dbReference type="EMBL" id="PND39230.1"/>
    </source>
</evidence>
<reference evidence="2 3" key="1">
    <citation type="submission" date="2018-01" db="EMBL/GenBank/DDBJ databases">
        <title>Draft genome sequence of Paucibacter aquatile CR182 isolated from freshwater of the Nakdong River.</title>
        <authorList>
            <person name="Choi A."/>
            <person name="Chung E.J."/>
        </authorList>
    </citation>
    <scope>NUCLEOTIDE SEQUENCE [LARGE SCALE GENOMIC DNA]</scope>
    <source>
        <strain evidence="2 3">CR182</strain>
    </source>
</reference>
<accession>A0A2N8L0J5</accession>
<dbReference type="SUPFAM" id="SSF55486">
    <property type="entry name" value="Metalloproteases ('zincins'), catalytic domain"/>
    <property type="match status" value="1"/>
</dbReference>
<evidence type="ECO:0008006" key="4">
    <source>
        <dbReference type="Google" id="ProtNLM"/>
    </source>
</evidence>
<keyword evidence="3" id="KW-1185">Reference proteome</keyword>
<dbReference type="EMBL" id="POSP01000003">
    <property type="protein sequence ID" value="PND39230.1"/>
    <property type="molecule type" value="Genomic_DNA"/>
</dbReference>
<organism evidence="2 3">
    <name type="scientific">Kinneretia aquatilis</name>
    <dbReference type="NCBI Taxonomy" id="2070761"/>
    <lineage>
        <taxon>Bacteria</taxon>
        <taxon>Pseudomonadati</taxon>
        <taxon>Pseudomonadota</taxon>
        <taxon>Betaproteobacteria</taxon>
        <taxon>Burkholderiales</taxon>
        <taxon>Sphaerotilaceae</taxon>
        <taxon>Roseateles</taxon>
    </lineage>
</organism>
<dbReference type="RefSeq" id="WP_102769150.1">
    <property type="nucleotide sequence ID" value="NZ_POSP01000003.1"/>
</dbReference>
<sequence>MRALKRLRGRARAWPVLPLALAALCAPALAQSPEQIRLRDQEMAQCPLAEVPTWGDGRDRPALASPLRLRYAHAGAPAWFTAEQVMQALQSAASSWSRCGVPSEVLRLQASDELPTGAVFVHWSAAASRGNFGLADLGQRSLALNPAMFTLLRQRNPRHPAGETLQMVVSHEMGHFFGLMAHSRRCIDVTSYYTDGKGGQCQTTDPGLLKAFGEYRATLPTACDIERCRRANAQAR</sequence>
<comment type="caution">
    <text evidence="2">The sequence shown here is derived from an EMBL/GenBank/DDBJ whole genome shotgun (WGS) entry which is preliminary data.</text>
</comment>
<name>A0A2N8L0J5_9BURK</name>
<gene>
    <name evidence="2" type="ORF">C1O66_17990</name>
</gene>
<evidence type="ECO:0000313" key="3">
    <source>
        <dbReference type="Proteomes" id="UP000235916"/>
    </source>
</evidence>
<keyword evidence="1" id="KW-0732">Signal</keyword>
<dbReference type="AlphaFoldDB" id="A0A2N8L0J5"/>